<dbReference type="GO" id="GO:0006303">
    <property type="term" value="P:double-strand break repair via nonhomologous end joining"/>
    <property type="evidence" value="ECO:0007669"/>
    <property type="project" value="TreeGrafter"/>
</dbReference>
<keyword evidence="10" id="KW-0460">Magnesium</keyword>
<evidence type="ECO:0000256" key="11">
    <source>
        <dbReference type="ARBA" id="ARBA00023172"/>
    </source>
</evidence>
<evidence type="ECO:0000256" key="4">
    <source>
        <dbReference type="ARBA" id="ARBA00022598"/>
    </source>
</evidence>
<evidence type="ECO:0000256" key="6">
    <source>
        <dbReference type="ARBA" id="ARBA00022737"/>
    </source>
</evidence>
<evidence type="ECO:0000259" key="20">
    <source>
        <dbReference type="PROSITE" id="PS50172"/>
    </source>
</evidence>
<dbReference type="GO" id="GO:0006310">
    <property type="term" value="P:DNA recombination"/>
    <property type="evidence" value="ECO:0007669"/>
    <property type="project" value="UniProtKB-KW"/>
</dbReference>
<comment type="subcellular location">
    <subcellularLocation>
        <location evidence="2">Nucleus</location>
    </subcellularLocation>
</comment>
<comment type="cofactor">
    <cofactor evidence="1">
        <name>Mg(2+)</name>
        <dbReference type="ChEBI" id="CHEBI:18420"/>
    </cofactor>
</comment>
<keyword evidence="13" id="KW-0539">Nucleus</keyword>
<dbReference type="SUPFAM" id="SSF50249">
    <property type="entry name" value="Nucleic acid-binding proteins"/>
    <property type="match status" value="1"/>
</dbReference>
<dbReference type="EC" id="6.5.1.1" evidence="15"/>
<dbReference type="PANTHER" id="PTHR45997">
    <property type="entry name" value="DNA LIGASE 4"/>
    <property type="match status" value="1"/>
</dbReference>
<feature type="domain" description="BRCT" evidence="20">
    <location>
        <begin position="596"/>
        <end position="696"/>
    </location>
</feature>
<keyword evidence="4 15" id="KW-0436">Ligase</keyword>
<comment type="catalytic activity">
    <reaction evidence="14 15">
        <text>ATP + (deoxyribonucleotide)n-3'-hydroxyl + 5'-phospho-(deoxyribonucleotide)m = (deoxyribonucleotide)n+m + AMP + diphosphate.</text>
        <dbReference type="EC" id="6.5.1.1"/>
    </reaction>
</comment>
<dbReference type="PROSITE" id="PS50172">
    <property type="entry name" value="BRCT"/>
    <property type="match status" value="2"/>
</dbReference>
<evidence type="ECO:0000256" key="14">
    <source>
        <dbReference type="ARBA" id="ARBA00034003"/>
    </source>
</evidence>
<keyword evidence="18" id="KW-0732">Signal</keyword>
<dbReference type="SUPFAM" id="SSF52113">
    <property type="entry name" value="BRCT domain"/>
    <property type="match status" value="2"/>
</dbReference>
<keyword evidence="9 15" id="KW-0067">ATP-binding</keyword>
<dbReference type="AlphaFoldDB" id="A0A4P9WFP7"/>
<dbReference type="InterPro" id="IPR000977">
    <property type="entry name" value="DNA_ligase_ATP-dep"/>
</dbReference>
<keyword evidence="22" id="KW-1185">Reference proteome</keyword>
<dbReference type="Gene3D" id="1.10.3260.10">
    <property type="entry name" value="DNA ligase, ATP-dependent, N-terminal domain"/>
    <property type="match status" value="1"/>
</dbReference>
<keyword evidence="11 15" id="KW-0233">DNA recombination</keyword>
<evidence type="ECO:0000256" key="1">
    <source>
        <dbReference type="ARBA" id="ARBA00001946"/>
    </source>
</evidence>
<dbReference type="GO" id="GO:0003910">
    <property type="term" value="F:DNA ligase (ATP) activity"/>
    <property type="evidence" value="ECO:0007669"/>
    <property type="project" value="UniProtKB-EC"/>
</dbReference>
<dbReference type="Gene3D" id="3.40.50.10190">
    <property type="entry name" value="BRCT domain"/>
    <property type="match status" value="2"/>
</dbReference>
<feature type="domain" description="ATP-dependent DNA ligase family profile" evidence="19">
    <location>
        <begin position="290"/>
        <end position="423"/>
    </location>
</feature>
<dbReference type="Pfam" id="PF04675">
    <property type="entry name" value="DNA_ligase_A_N"/>
    <property type="match status" value="1"/>
</dbReference>
<evidence type="ECO:0000313" key="21">
    <source>
        <dbReference type="EMBL" id="RKO91464.1"/>
    </source>
</evidence>
<comment type="similarity">
    <text evidence="3 16">Belongs to the ATP-dependent DNA ligase family.</text>
</comment>
<dbReference type="InterPro" id="IPR012310">
    <property type="entry name" value="DNA_ligase_ATP-dep_cent"/>
</dbReference>
<dbReference type="PROSITE" id="PS00333">
    <property type="entry name" value="DNA_LIGASE_A2"/>
    <property type="match status" value="1"/>
</dbReference>
<dbReference type="PROSITE" id="PS00697">
    <property type="entry name" value="DNA_LIGASE_A1"/>
    <property type="match status" value="1"/>
</dbReference>
<evidence type="ECO:0000256" key="7">
    <source>
        <dbReference type="ARBA" id="ARBA00022741"/>
    </source>
</evidence>
<feature type="chain" id="PRO_5020416474" description="DNA ligase" evidence="18">
    <location>
        <begin position="31"/>
        <end position="904"/>
    </location>
</feature>
<dbReference type="InterPro" id="IPR036420">
    <property type="entry name" value="BRCT_dom_sf"/>
</dbReference>
<dbReference type="GO" id="GO:0005524">
    <property type="term" value="F:ATP binding"/>
    <property type="evidence" value="ECO:0007669"/>
    <property type="project" value="UniProtKB-KW"/>
</dbReference>
<keyword evidence="12 15" id="KW-0234">DNA repair</keyword>
<evidence type="ECO:0000256" key="3">
    <source>
        <dbReference type="ARBA" id="ARBA00007572"/>
    </source>
</evidence>
<feature type="region of interest" description="Disordered" evidence="17">
    <location>
        <begin position="552"/>
        <end position="581"/>
    </location>
</feature>
<evidence type="ECO:0000256" key="2">
    <source>
        <dbReference type="ARBA" id="ARBA00004123"/>
    </source>
</evidence>
<gene>
    <name evidence="21" type="ORF">BDK51DRAFT_30920</name>
</gene>
<keyword evidence="8 15" id="KW-0227">DNA damage</keyword>
<dbReference type="Pfam" id="PF04679">
    <property type="entry name" value="DNA_ligase_A_C"/>
    <property type="match status" value="1"/>
</dbReference>
<proteinExistence type="inferred from homology"/>
<keyword evidence="7 15" id="KW-0547">Nucleotide-binding</keyword>
<dbReference type="InterPro" id="IPR012340">
    <property type="entry name" value="NA-bd_OB-fold"/>
</dbReference>
<dbReference type="GO" id="GO:0006297">
    <property type="term" value="P:nucleotide-excision repair, DNA gap filling"/>
    <property type="evidence" value="ECO:0007669"/>
    <property type="project" value="TreeGrafter"/>
</dbReference>
<dbReference type="GO" id="GO:0032807">
    <property type="term" value="C:DNA ligase IV complex"/>
    <property type="evidence" value="ECO:0007669"/>
    <property type="project" value="TreeGrafter"/>
</dbReference>
<dbReference type="CDD" id="cd07903">
    <property type="entry name" value="Adenylation_DNA_ligase_IV"/>
    <property type="match status" value="1"/>
</dbReference>
<evidence type="ECO:0000256" key="5">
    <source>
        <dbReference type="ARBA" id="ARBA00022723"/>
    </source>
</evidence>
<evidence type="ECO:0000256" key="10">
    <source>
        <dbReference type="ARBA" id="ARBA00022842"/>
    </source>
</evidence>
<dbReference type="InterPro" id="IPR016059">
    <property type="entry name" value="DNA_ligase_ATP-dep_CS"/>
</dbReference>
<dbReference type="OrthoDB" id="151490at2759"/>
<name>A0A4P9WFP7_9FUNG</name>
<feature type="domain" description="BRCT" evidence="20">
    <location>
        <begin position="823"/>
        <end position="903"/>
    </location>
</feature>
<dbReference type="Gene3D" id="2.40.50.140">
    <property type="entry name" value="Nucleic acid-binding proteins"/>
    <property type="match status" value="1"/>
</dbReference>
<dbReference type="GO" id="GO:0046872">
    <property type="term" value="F:metal ion binding"/>
    <property type="evidence" value="ECO:0007669"/>
    <property type="project" value="UniProtKB-KW"/>
</dbReference>
<reference evidence="22" key="1">
    <citation type="journal article" date="2018" name="Nat. Microbiol.">
        <title>Leveraging single-cell genomics to expand the fungal tree of life.</title>
        <authorList>
            <person name="Ahrendt S.R."/>
            <person name="Quandt C.A."/>
            <person name="Ciobanu D."/>
            <person name="Clum A."/>
            <person name="Salamov A."/>
            <person name="Andreopoulos B."/>
            <person name="Cheng J.F."/>
            <person name="Woyke T."/>
            <person name="Pelin A."/>
            <person name="Henrissat B."/>
            <person name="Reynolds N.K."/>
            <person name="Benny G.L."/>
            <person name="Smith M.E."/>
            <person name="James T.Y."/>
            <person name="Grigoriev I.V."/>
        </authorList>
    </citation>
    <scope>NUCLEOTIDE SEQUENCE [LARGE SCALE GENOMIC DNA]</scope>
</reference>
<dbReference type="InterPro" id="IPR044125">
    <property type="entry name" value="Adenylation_DNA_ligase_IV"/>
</dbReference>
<keyword evidence="6" id="KW-0677">Repeat</keyword>
<evidence type="ECO:0000313" key="22">
    <source>
        <dbReference type="Proteomes" id="UP000269721"/>
    </source>
</evidence>
<evidence type="ECO:0000256" key="13">
    <source>
        <dbReference type="ARBA" id="ARBA00023242"/>
    </source>
</evidence>
<evidence type="ECO:0000256" key="17">
    <source>
        <dbReference type="SAM" id="MobiDB-lite"/>
    </source>
</evidence>
<dbReference type="InterPro" id="IPR036599">
    <property type="entry name" value="DNA_ligase_N_sf"/>
</dbReference>
<evidence type="ECO:0000256" key="8">
    <source>
        <dbReference type="ARBA" id="ARBA00022763"/>
    </source>
</evidence>
<dbReference type="GO" id="GO:0003677">
    <property type="term" value="F:DNA binding"/>
    <property type="evidence" value="ECO:0007669"/>
    <property type="project" value="InterPro"/>
</dbReference>
<evidence type="ECO:0000256" key="9">
    <source>
        <dbReference type="ARBA" id="ARBA00022840"/>
    </source>
</evidence>
<dbReference type="Pfam" id="PF01068">
    <property type="entry name" value="DNA_ligase_A_M"/>
    <property type="match status" value="1"/>
</dbReference>
<dbReference type="GO" id="GO:0071897">
    <property type="term" value="P:DNA biosynthetic process"/>
    <property type="evidence" value="ECO:0007669"/>
    <property type="project" value="InterPro"/>
</dbReference>
<feature type="compositionally biased region" description="Basic residues" evidence="17">
    <location>
        <begin position="566"/>
        <end position="577"/>
    </location>
</feature>
<dbReference type="PANTHER" id="PTHR45997:SF1">
    <property type="entry name" value="DNA LIGASE 4"/>
    <property type="match status" value="1"/>
</dbReference>
<evidence type="ECO:0000256" key="16">
    <source>
        <dbReference type="RuleBase" id="RU004196"/>
    </source>
</evidence>
<keyword evidence="5" id="KW-0479">Metal-binding</keyword>
<evidence type="ECO:0000256" key="15">
    <source>
        <dbReference type="RuleBase" id="RU000617"/>
    </source>
</evidence>
<dbReference type="Proteomes" id="UP000269721">
    <property type="component" value="Unassembled WGS sequence"/>
</dbReference>
<evidence type="ECO:0000256" key="18">
    <source>
        <dbReference type="SAM" id="SignalP"/>
    </source>
</evidence>
<dbReference type="InterPro" id="IPR001357">
    <property type="entry name" value="BRCT_dom"/>
</dbReference>
<dbReference type="PROSITE" id="PS50160">
    <property type="entry name" value="DNA_LIGASE_A3"/>
    <property type="match status" value="1"/>
</dbReference>
<dbReference type="NCBIfam" id="TIGR00574">
    <property type="entry name" value="dnl1"/>
    <property type="match status" value="1"/>
</dbReference>
<dbReference type="InterPro" id="IPR012308">
    <property type="entry name" value="DNA_ligase_ATP-dep_N"/>
</dbReference>
<organism evidence="21 22">
    <name type="scientific">Blyttiomyces helicus</name>
    <dbReference type="NCBI Taxonomy" id="388810"/>
    <lineage>
        <taxon>Eukaryota</taxon>
        <taxon>Fungi</taxon>
        <taxon>Fungi incertae sedis</taxon>
        <taxon>Chytridiomycota</taxon>
        <taxon>Chytridiomycota incertae sedis</taxon>
        <taxon>Chytridiomycetes</taxon>
        <taxon>Chytridiomycetes incertae sedis</taxon>
        <taxon>Blyttiomyces</taxon>
    </lineage>
</organism>
<feature type="signal peptide" evidence="18">
    <location>
        <begin position="1"/>
        <end position="30"/>
    </location>
</feature>
<dbReference type="Gene3D" id="3.30.470.30">
    <property type="entry name" value="DNA ligase/mRNA capping enzyme"/>
    <property type="match status" value="1"/>
</dbReference>
<protein>
    <recommendedName>
        <fullName evidence="15">DNA ligase</fullName>
        <ecNumber evidence="15">6.5.1.1</ecNumber>
    </recommendedName>
</protein>
<dbReference type="CDD" id="cd07968">
    <property type="entry name" value="OBF_DNA_ligase_IV"/>
    <property type="match status" value="1"/>
</dbReference>
<dbReference type="InterPro" id="IPR012309">
    <property type="entry name" value="DNA_ligase_ATP-dep_C"/>
</dbReference>
<dbReference type="InterPro" id="IPR029710">
    <property type="entry name" value="LIG4"/>
</dbReference>
<evidence type="ECO:0000256" key="12">
    <source>
        <dbReference type="ARBA" id="ARBA00023204"/>
    </source>
</evidence>
<feature type="region of interest" description="Disordered" evidence="17">
    <location>
        <begin position="790"/>
        <end position="813"/>
    </location>
</feature>
<sequence>MGGGGGGGGGWGVMTSTLHGLIVVTPGCSPTNQTGAVDFGKVLESVMKNRAKTTQSTATIADINAQLDRLSADDVVTKKSVIRYFIENLTAREQAWMTKIIMKDLKLGISETAILPMYHPDAHDVFNSRSSLIAVTSDPALKDPKKRLESDAIVVQLMHAFKPMLSVRANPHDVPKLMKHNEFWIQTKLDGERIIMHMQGGKFKWFSRNNKDYTDMYGADATHGSVTPSIASGVFHPNISDFILDGEMLAYNTETAQYEPFGSLKTASKGGSGAFTYPHSPFTLVTSDKGDDSKLRPVYVVFDALRIGGSDLTGLPLTQRYSLLEKVLTPKPLCIEILGHTTGKTAADVEKAIDDHMIKCEEGIMIKHPDSHYIPANREHWLKIKPEYIDELADDIDVLIVGGNFGTGARGGRLTHFLCAILDDTAPGDSSSPRYKTFCRVGSGYKWSEIENLTRESAGHWRKYHRNSPPAWLDHPRSSKDHPDMIQAPEYAAVVTVKAANITLSVHYGAKMTLRFPRVVRIRDDKGPKDVMTLSQLEQYFKDKQGRMVTRRFRAADGDDAESERKRKRGPAPRGPKRPAAVSAINLPADVKGVRALDTLFAGMTFCVLLGAGESEGTDAAPSGESLNKHTIEKLLVEHSGAFLQNPAPGVVIIADRPSMKLRNLINSGEYDIVRSAYLVECVSANRIKDLNPSTPATIEKMKESSDKWGDSYVENLTDAGVKELFSRMPVPTPNLSTSATTALISEIEDRYFTLHRTESSVFRTARIYLDRFRSLRVVAPFLGPSPPSTLPRAHILPPTAPAPDPSESDPDAGWMDLDALAVRARGGTVVDAIDIDTTHIVVDDGRRGPRAAARARRRAADVRELLAAYPARLERRPHVVGRGWVKESVEAVTMVAEEGWVVR</sequence>
<evidence type="ECO:0000259" key="19">
    <source>
        <dbReference type="PROSITE" id="PS50160"/>
    </source>
</evidence>
<accession>A0A4P9WFP7</accession>
<dbReference type="SUPFAM" id="SSF56091">
    <property type="entry name" value="DNA ligase/mRNA capping enzyme, catalytic domain"/>
    <property type="match status" value="1"/>
</dbReference>
<dbReference type="EMBL" id="KZ995056">
    <property type="protein sequence ID" value="RKO91464.1"/>
    <property type="molecule type" value="Genomic_DNA"/>
</dbReference>